<reference evidence="2" key="1">
    <citation type="journal article" date="2024" name="Proc. Natl. Acad. Sci. U.S.A.">
        <title>Extraordinary preservation of gene collinearity over three hundred million years revealed in homosporous lycophytes.</title>
        <authorList>
            <person name="Li C."/>
            <person name="Wickell D."/>
            <person name="Kuo L.Y."/>
            <person name="Chen X."/>
            <person name="Nie B."/>
            <person name="Liao X."/>
            <person name="Peng D."/>
            <person name="Ji J."/>
            <person name="Jenkins J."/>
            <person name="Williams M."/>
            <person name="Shu S."/>
            <person name="Plott C."/>
            <person name="Barry K."/>
            <person name="Rajasekar S."/>
            <person name="Grimwood J."/>
            <person name="Han X."/>
            <person name="Sun S."/>
            <person name="Hou Z."/>
            <person name="He W."/>
            <person name="Dai G."/>
            <person name="Sun C."/>
            <person name="Schmutz J."/>
            <person name="Leebens-Mack J.H."/>
            <person name="Li F.W."/>
            <person name="Wang L."/>
        </authorList>
    </citation>
    <scope>NUCLEOTIDE SEQUENCE [LARGE SCALE GENOMIC DNA]</scope>
    <source>
        <strain evidence="2">cv. PW_Plant_1</strain>
    </source>
</reference>
<accession>A0ACC2DYS6</accession>
<sequence>MCCQGILFQDQIWKRSRLSDHWQRAPPAALTSTNIMTKSIFGKRSFLVDALEFLCKCYEYTLHFGSLFINQSCVAQVARKSKNWSDLEGFFLLSNIVFQVCNDFILLYSNMIVPFEKNI</sequence>
<keyword evidence="2" id="KW-1185">Reference proteome</keyword>
<gene>
    <name evidence="1" type="ORF">O6H91_04G083300</name>
</gene>
<proteinExistence type="predicted"/>
<evidence type="ECO:0000313" key="1">
    <source>
        <dbReference type="EMBL" id="KAJ7559392.1"/>
    </source>
</evidence>
<dbReference type="EMBL" id="CM055095">
    <property type="protein sequence ID" value="KAJ7559392.1"/>
    <property type="molecule type" value="Genomic_DNA"/>
</dbReference>
<organism evidence="1 2">
    <name type="scientific">Diphasiastrum complanatum</name>
    <name type="common">Issler's clubmoss</name>
    <name type="synonym">Lycopodium complanatum</name>
    <dbReference type="NCBI Taxonomy" id="34168"/>
    <lineage>
        <taxon>Eukaryota</taxon>
        <taxon>Viridiplantae</taxon>
        <taxon>Streptophyta</taxon>
        <taxon>Embryophyta</taxon>
        <taxon>Tracheophyta</taxon>
        <taxon>Lycopodiopsida</taxon>
        <taxon>Lycopodiales</taxon>
        <taxon>Lycopodiaceae</taxon>
        <taxon>Lycopodioideae</taxon>
        <taxon>Diphasiastrum</taxon>
    </lineage>
</organism>
<dbReference type="Proteomes" id="UP001162992">
    <property type="component" value="Chromosome 4"/>
</dbReference>
<evidence type="ECO:0000313" key="2">
    <source>
        <dbReference type="Proteomes" id="UP001162992"/>
    </source>
</evidence>
<protein>
    <submittedName>
        <fullName evidence="1">Uncharacterized protein</fullName>
    </submittedName>
</protein>
<name>A0ACC2DYS6_DIPCM</name>
<comment type="caution">
    <text evidence="1">The sequence shown here is derived from an EMBL/GenBank/DDBJ whole genome shotgun (WGS) entry which is preliminary data.</text>
</comment>